<dbReference type="STRING" id="1346330.M472_07685"/>
<dbReference type="OrthoDB" id="9773047at2"/>
<keyword evidence="4" id="KW-1185">Reference proteome</keyword>
<dbReference type="Pfam" id="PF00144">
    <property type="entry name" value="Beta-lactamase"/>
    <property type="match status" value="1"/>
</dbReference>
<evidence type="ECO:0000259" key="2">
    <source>
        <dbReference type="Pfam" id="PF00144"/>
    </source>
</evidence>
<feature type="chain" id="PRO_5004629634" description="Beta-lactamase-related domain-containing protein" evidence="1">
    <location>
        <begin position="22"/>
        <end position="360"/>
    </location>
</feature>
<evidence type="ECO:0000256" key="1">
    <source>
        <dbReference type="SAM" id="SignalP"/>
    </source>
</evidence>
<reference evidence="3 4" key="1">
    <citation type="journal article" date="2013" name="Genome Announc.">
        <title>The Draft Genome Sequence of Sphingomonas paucimobilis Strain HER1398 (Proteobacteria), Host to the Giant PAU Phage, Indicates That It Is a Member of the Genus Sphingobacterium (Bacteroidetes).</title>
        <authorList>
            <person name="White R.A.III."/>
            <person name="Suttle C.A."/>
        </authorList>
    </citation>
    <scope>NUCLEOTIDE SEQUENCE [LARGE SCALE GENOMIC DNA]</scope>
    <source>
        <strain evidence="3 4">HER1398</strain>
    </source>
</reference>
<evidence type="ECO:0000313" key="4">
    <source>
        <dbReference type="Proteomes" id="UP000016584"/>
    </source>
</evidence>
<gene>
    <name evidence="3" type="ORF">M472_07685</name>
</gene>
<dbReference type="Gene3D" id="3.40.710.10">
    <property type="entry name" value="DD-peptidase/beta-lactamase superfamily"/>
    <property type="match status" value="1"/>
</dbReference>
<dbReference type="SUPFAM" id="SSF56601">
    <property type="entry name" value="beta-lactamase/transpeptidase-like"/>
    <property type="match status" value="1"/>
</dbReference>
<feature type="signal peptide" evidence="1">
    <location>
        <begin position="1"/>
        <end position="21"/>
    </location>
</feature>
<dbReference type="RefSeq" id="WP_021071343.1">
    <property type="nucleotide sequence ID" value="NZ_ATDL01000016.1"/>
</dbReference>
<dbReference type="Proteomes" id="UP000016584">
    <property type="component" value="Unassembled WGS sequence"/>
</dbReference>
<dbReference type="InterPro" id="IPR012338">
    <property type="entry name" value="Beta-lactam/transpept-like"/>
</dbReference>
<dbReference type="EMBL" id="ATDL01000016">
    <property type="protein sequence ID" value="ERJ58644.1"/>
    <property type="molecule type" value="Genomic_DNA"/>
</dbReference>
<evidence type="ECO:0000313" key="3">
    <source>
        <dbReference type="EMBL" id="ERJ58644.1"/>
    </source>
</evidence>
<feature type="domain" description="Beta-lactamase-related" evidence="2">
    <location>
        <begin position="59"/>
        <end position="327"/>
    </location>
</feature>
<protein>
    <recommendedName>
        <fullName evidence="2">Beta-lactamase-related domain-containing protein</fullName>
    </recommendedName>
</protein>
<organism evidence="3 4">
    <name type="scientific">Sphingobacterium paucimobilis HER1398</name>
    <dbReference type="NCBI Taxonomy" id="1346330"/>
    <lineage>
        <taxon>Bacteria</taxon>
        <taxon>Pseudomonadati</taxon>
        <taxon>Bacteroidota</taxon>
        <taxon>Sphingobacteriia</taxon>
        <taxon>Sphingobacteriales</taxon>
        <taxon>Sphingobacteriaceae</taxon>
        <taxon>Sphingobacterium</taxon>
    </lineage>
</organism>
<comment type="caution">
    <text evidence="3">The sequence shown here is derived from an EMBL/GenBank/DDBJ whole genome shotgun (WGS) entry which is preliminary data.</text>
</comment>
<dbReference type="InterPro" id="IPR001466">
    <property type="entry name" value="Beta-lactam-related"/>
</dbReference>
<dbReference type="PANTHER" id="PTHR43283:SF7">
    <property type="entry name" value="BETA-LACTAMASE-RELATED DOMAIN-CONTAINING PROTEIN"/>
    <property type="match status" value="1"/>
</dbReference>
<dbReference type="AlphaFoldDB" id="U2J121"/>
<dbReference type="PANTHER" id="PTHR43283">
    <property type="entry name" value="BETA-LACTAMASE-RELATED"/>
    <property type="match status" value="1"/>
</dbReference>
<proteinExistence type="predicted"/>
<name>U2J121_9SPHI</name>
<dbReference type="InterPro" id="IPR050789">
    <property type="entry name" value="Diverse_Enzym_Activities"/>
</dbReference>
<keyword evidence="1" id="KW-0732">Signal</keyword>
<accession>U2J121</accession>
<dbReference type="PATRIC" id="fig|1346330.5.peg.3198"/>
<dbReference type="eggNOG" id="COG1680">
    <property type="taxonomic scope" value="Bacteria"/>
</dbReference>
<sequence>MKQLTYIIIALLLPWFAESHAQQKEVRSHFPDKKWAVVKNPEELGLSKTKLLEAKKHADRSNTSAVMIIVNGKVAYQWGEVDRKYNSHSIRKSIISAMYGKYISEGIVDKNATMGDLGIDDNEGLSDTEKKATVLDLLKARSGVYHPALYESESMKKTKPARFSVRPGTHWYYNNWDFNVLGTIFEQKTGKRFFNALQEDIARPIGMEDYEPADGSYVSGKESKHRAYPIRITARDLGRFGLLMLNKGNWNGRQVIDSAWVYESTRYHSDATLSGTSGYGYMWWVARNFNKYPHFNGVELPESAYSARGAGGHYLVIIPDYDMVIVHRVDTDIPGNRVAAKDFNTLLQMILDSRIEQKND</sequence>